<evidence type="ECO:0000313" key="1">
    <source>
        <dbReference type="EMBL" id="OHA72851.1"/>
    </source>
</evidence>
<reference evidence="1 2" key="1">
    <citation type="journal article" date="2016" name="Nat. Commun.">
        <title>Thousands of microbial genomes shed light on interconnected biogeochemical processes in an aquifer system.</title>
        <authorList>
            <person name="Anantharaman K."/>
            <person name="Brown C.T."/>
            <person name="Hug L.A."/>
            <person name="Sharon I."/>
            <person name="Castelle C.J."/>
            <person name="Probst A.J."/>
            <person name="Thomas B.C."/>
            <person name="Singh A."/>
            <person name="Wilkins M.J."/>
            <person name="Karaoz U."/>
            <person name="Brodie E.L."/>
            <person name="Williams K.H."/>
            <person name="Hubbard S.S."/>
            <person name="Banfield J.F."/>
        </authorList>
    </citation>
    <scope>NUCLEOTIDE SEQUENCE [LARGE SCALE GENOMIC DNA]</scope>
</reference>
<accession>A0A1G2RLE9</accession>
<sequence length="64" mass="7247">MVRLLDALCEWERRTGRRSTLVFVPHTPDEQYVVAQDGKPVATPRGMISDILEIALRERGRLGA</sequence>
<dbReference type="EMBL" id="MHUG01000021">
    <property type="protein sequence ID" value="OHA72851.1"/>
    <property type="molecule type" value="Genomic_DNA"/>
</dbReference>
<gene>
    <name evidence="1" type="ORF">A3B24_00075</name>
</gene>
<organism evidence="1 2">
    <name type="scientific">Candidatus Wildermuthbacteria bacterium RIFCSPLOWO2_01_FULL_48_16</name>
    <dbReference type="NCBI Taxonomy" id="1802461"/>
    <lineage>
        <taxon>Bacteria</taxon>
        <taxon>Candidatus Wildermuthiibacteriota</taxon>
    </lineage>
</organism>
<dbReference type="Proteomes" id="UP000176917">
    <property type="component" value="Unassembled WGS sequence"/>
</dbReference>
<dbReference type="AlphaFoldDB" id="A0A1G2RLE9"/>
<proteinExistence type="predicted"/>
<protein>
    <submittedName>
        <fullName evidence="1">Uncharacterized protein</fullName>
    </submittedName>
</protein>
<name>A0A1G2RLE9_9BACT</name>
<evidence type="ECO:0000313" key="2">
    <source>
        <dbReference type="Proteomes" id="UP000176917"/>
    </source>
</evidence>
<comment type="caution">
    <text evidence="1">The sequence shown here is derived from an EMBL/GenBank/DDBJ whole genome shotgun (WGS) entry which is preliminary data.</text>
</comment>
<dbReference type="STRING" id="1802461.A3B24_00075"/>